<reference evidence="2" key="1">
    <citation type="submission" date="2021-02" db="EMBL/GenBank/DDBJ databases">
        <authorList>
            <person name="Dougan E. K."/>
            <person name="Rhodes N."/>
            <person name="Thang M."/>
            <person name="Chan C."/>
        </authorList>
    </citation>
    <scope>NUCLEOTIDE SEQUENCE</scope>
</reference>
<keyword evidence="1" id="KW-0472">Membrane</keyword>
<keyword evidence="3" id="KW-1185">Reference proteome</keyword>
<organism evidence="2 3">
    <name type="scientific">Polarella glacialis</name>
    <name type="common">Dinoflagellate</name>
    <dbReference type="NCBI Taxonomy" id="89957"/>
    <lineage>
        <taxon>Eukaryota</taxon>
        <taxon>Sar</taxon>
        <taxon>Alveolata</taxon>
        <taxon>Dinophyceae</taxon>
        <taxon>Suessiales</taxon>
        <taxon>Suessiaceae</taxon>
        <taxon>Polarella</taxon>
    </lineage>
</organism>
<evidence type="ECO:0000256" key="1">
    <source>
        <dbReference type="SAM" id="Phobius"/>
    </source>
</evidence>
<feature type="transmembrane region" description="Helical" evidence="1">
    <location>
        <begin position="109"/>
        <end position="128"/>
    </location>
</feature>
<name>A0A813EMG7_POLGL</name>
<evidence type="ECO:0008006" key="4">
    <source>
        <dbReference type="Google" id="ProtNLM"/>
    </source>
</evidence>
<dbReference type="EMBL" id="CAJNNV010014168">
    <property type="protein sequence ID" value="CAE8602336.1"/>
    <property type="molecule type" value="Genomic_DNA"/>
</dbReference>
<dbReference type="OMA" id="WHNILAL"/>
<evidence type="ECO:0000313" key="2">
    <source>
        <dbReference type="EMBL" id="CAE8602336.1"/>
    </source>
</evidence>
<feature type="non-terminal residue" evidence="2">
    <location>
        <position position="1"/>
    </location>
</feature>
<proteinExistence type="predicted"/>
<keyword evidence="1" id="KW-0812">Transmembrane</keyword>
<protein>
    <recommendedName>
        <fullName evidence="4">Transmembrane protein</fullName>
    </recommendedName>
</protein>
<sequence>PFMQQTMGQSMCLSNRPPLERFRFLCTVCLVLDALFVLIFVLSALTASVTTAKSLCYEAHGYSWHNVVALTIIISGIFASWGVMTHGGVVTSGEGAPLQVHALLSTSRFGHILVAWTFTSAVLEAIAYRQVPAECADLQVASSDQAAKTDEKENGEGLSAMNVNVIWQMGYTVLWLAWVVGAVAAAMSARRNVAILEQVLAQAPARGEVEMEVAGQNTFPGQNSYNTQQQQQCANGNMAQLVGMPIGQSLPQGCMVVSGAATEAPLGPGAVGPGG</sequence>
<gene>
    <name evidence="2" type="ORF">PGLA1383_LOCUS20581</name>
</gene>
<feature type="non-terminal residue" evidence="2">
    <location>
        <position position="275"/>
    </location>
</feature>
<evidence type="ECO:0000313" key="3">
    <source>
        <dbReference type="Proteomes" id="UP000654075"/>
    </source>
</evidence>
<feature type="transmembrane region" description="Helical" evidence="1">
    <location>
        <begin position="67"/>
        <end position="89"/>
    </location>
</feature>
<dbReference type="AlphaFoldDB" id="A0A813EMG7"/>
<dbReference type="OrthoDB" id="425201at2759"/>
<comment type="caution">
    <text evidence="2">The sequence shown here is derived from an EMBL/GenBank/DDBJ whole genome shotgun (WGS) entry which is preliminary data.</text>
</comment>
<feature type="transmembrane region" description="Helical" evidence="1">
    <location>
        <begin position="21"/>
        <end position="47"/>
    </location>
</feature>
<feature type="transmembrane region" description="Helical" evidence="1">
    <location>
        <begin position="165"/>
        <end position="187"/>
    </location>
</feature>
<keyword evidence="1" id="KW-1133">Transmembrane helix</keyword>
<dbReference type="Proteomes" id="UP000654075">
    <property type="component" value="Unassembled WGS sequence"/>
</dbReference>
<accession>A0A813EMG7</accession>